<reference evidence="1 2" key="1">
    <citation type="submission" date="2020-04" db="EMBL/GenBank/DDBJ databases">
        <title>Whole-genome sequencing of Vibrio spp. from China reveals different genetic environments of blaCTX-M-14 among diverse lineages.</title>
        <authorList>
            <person name="Zheng Z."/>
            <person name="Ye L."/>
            <person name="Chen S."/>
        </authorList>
    </citation>
    <scope>NUCLEOTIDE SEQUENCE [LARGE SCALE GENOMIC DNA]</scope>
    <source>
        <strain evidence="1 2">Vb1636</strain>
    </source>
</reference>
<name>A0A7Y0MVL6_VIBAL</name>
<dbReference type="EMBL" id="JABCMA010000010">
    <property type="protein sequence ID" value="NMR74193.1"/>
    <property type="molecule type" value="Genomic_DNA"/>
</dbReference>
<evidence type="ECO:0000313" key="1">
    <source>
        <dbReference type="EMBL" id="NMR74193.1"/>
    </source>
</evidence>
<evidence type="ECO:0000313" key="2">
    <source>
        <dbReference type="Proteomes" id="UP000565155"/>
    </source>
</evidence>
<dbReference type="AlphaFoldDB" id="A0A7Y0MVL6"/>
<proteinExistence type="predicted"/>
<sequence length="82" mass="9316">MNKEMQIFDYDGMNIETIMWENHKGKVVPFMKAETIATILGYSSTQKAVQNCKNQIKLSMLDLQKSVSTSQVESNENNNLGK</sequence>
<accession>A0A7Y0MVL6</accession>
<organism evidence="1 2">
    <name type="scientific">Vibrio alginolyticus</name>
    <dbReference type="NCBI Taxonomy" id="663"/>
    <lineage>
        <taxon>Bacteria</taxon>
        <taxon>Pseudomonadati</taxon>
        <taxon>Pseudomonadota</taxon>
        <taxon>Gammaproteobacteria</taxon>
        <taxon>Vibrionales</taxon>
        <taxon>Vibrionaceae</taxon>
        <taxon>Vibrio</taxon>
    </lineage>
</organism>
<protein>
    <submittedName>
        <fullName evidence="1">Uncharacterized protein</fullName>
    </submittedName>
</protein>
<gene>
    <name evidence="1" type="ORF">HKB35_11230</name>
</gene>
<dbReference type="Proteomes" id="UP000565155">
    <property type="component" value="Unassembled WGS sequence"/>
</dbReference>
<dbReference type="RefSeq" id="WP_169628652.1">
    <property type="nucleotide sequence ID" value="NZ_JABCMA010000010.1"/>
</dbReference>
<comment type="caution">
    <text evidence="1">The sequence shown here is derived from an EMBL/GenBank/DDBJ whole genome shotgun (WGS) entry which is preliminary data.</text>
</comment>